<dbReference type="Proteomes" id="UP001152885">
    <property type="component" value="Unassembled WGS sequence"/>
</dbReference>
<dbReference type="Gene3D" id="3.40.50.1240">
    <property type="entry name" value="Phosphoglycerate mutase-like"/>
    <property type="match status" value="1"/>
</dbReference>
<dbReference type="GO" id="GO:0005737">
    <property type="term" value="C:cytoplasm"/>
    <property type="evidence" value="ECO:0007669"/>
    <property type="project" value="TreeGrafter"/>
</dbReference>
<keyword evidence="2" id="KW-1185">Reference proteome</keyword>
<accession>A0A9W4TUX8</accession>
<organism evidence="1 2">
    <name type="scientific">Candida verbasci</name>
    <dbReference type="NCBI Taxonomy" id="1227364"/>
    <lineage>
        <taxon>Eukaryota</taxon>
        <taxon>Fungi</taxon>
        <taxon>Dikarya</taxon>
        <taxon>Ascomycota</taxon>
        <taxon>Saccharomycotina</taxon>
        <taxon>Pichiomycetes</taxon>
        <taxon>Debaryomycetaceae</taxon>
        <taxon>Candida/Lodderomyces clade</taxon>
        <taxon>Candida</taxon>
    </lineage>
</organism>
<comment type="caution">
    <text evidence="1">The sequence shown here is derived from an EMBL/GenBank/DDBJ whole genome shotgun (WGS) entry which is preliminary data.</text>
</comment>
<dbReference type="PANTHER" id="PTHR48100">
    <property type="entry name" value="BROAD-SPECIFICITY PHOSPHATASE YOR283W-RELATED"/>
    <property type="match status" value="1"/>
</dbReference>
<dbReference type="OrthoDB" id="496981at2759"/>
<dbReference type="AlphaFoldDB" id="A0A9W4TUX8"/>
<evidence type="ECO:0008006" key="3">
    <source>
        <dbReference type="Google" id="ProtNLM"/>
    </source>
</evidence>
<dbReference type="SUPFAM" id="SSF53254">
    <property type="entry name" value="Phosphoglycerate mutase-like"/>
    <property type="match status" value="1"/>
</dbReference>
<dbReference type="PANTHER" id="PTHR48100:SF1">
    <property type="entry name" value="HISTIDINE PHOSPHATASE FAMILY PROTEIN-RELATED"/>
    <property type="match status" value="1"/>
</dbReference>
<dbReference type="InterPro" id="IPR013078">
    <property type="entry name" value="His_Pase_superF_clade-1"/>
</dbReference>
<gene>
    <name evidence="1" type="ORF">CANVERA_P0632</name>
</gene>
<dbReference type="InterPro" id="IPR050275">
    <property type="entry name" value="PGM_Phosphatase"/>
</dbReference>
<evidence type="ECO:0000313" key="1">
    <source>
        <dbReference type="EMBL" id="CAI5756114.1"/>
    </source>
</evidence>
<reference evidence="1" key="1">
    <citation type="submission" date="2022-12" db="EMBL/GenBank/DDBJ databases">
        <authorList>
            <person name="Brejova B."/>
        </authorList>
    </citation>
    <scope>NUCLEOTIDE SEQUENCE</scope>
</reference>
<protein>
    <recommendedName>
        <fullName evidence="3">Phosphoglycerate mutase</fullName>
    </recommendedName>
</protein>
<evidence type="ECO:0000313" key="2">
    <source>
        <dbReference type="Proteomes" id="UP001152885"/>
    </source>
</evidence>
<name>A0A9W4TUX8_9ASCO</name>
<proteinExistence type="predicted"/>
<dbReference type="InterPro" id="IPR029033">
    <property type="entry name" value="His_PPase_superfam"/>
</dbReference>
<dbReference type="Pfam" id="PF00300">
    <property type="entry name" value="His_Phos_1"/>
    <property type="match status" value="1"/>
</dbReference>
<dbReference type="GO" id="GO:0016791">
    <property type="term" value="F:phosphatase activity"/>
    <property type="evidence" value="ECO:0007669"/>
    <property type="project" value="TreeGrafter"/>
</dbReference>
<dbReference type="CDD" id="cd07067">
    <property type="entry name" value="HP_PGM_like"/>
    <property type="match status" value="1"/>
</dbReference>
<dbReference type="EMBL" id="CANTUO010000001">
    <property type="protein sequence ID" value="CAI5756114.1"/>
    <property type="molecule type" value="Genomic_DNA"/>
</dbReference>
<sequence length="309" mass="36549">MTLPNERDRFDAHGDLDEDEKYYQVLNEHTNVYPEKFRWKFSSMDGFFEQSDPQTNDMMFNYLTEDFGILKPWPEIVSTLNELNKSSSNNVSYKLIFFSRHGQAMNNIASARFSKDEWFNKWRYLGTDGEIIWGPDSELSDLGKQQALENHKQWKYQLIENQAPFPQNFYSSPLTRPIETHNIIWDSHKVEIIENLRETIGLHLCHKRSRKSELLERYPNIIINSDFNSDFTEEDLLFDKYLPRKEFLHEQFLRINKVLQQIFDYDNNEIINITSHAGTIRSFITVVGHRKFTIPTGGIIPILIKGEKL</sequence>